<dbReference type="Proteomes" id="UP000625316">
    <property type="component" value="Unassembled WGS sequence"/>
</dbReference>
<evidence type="ECO:0000259" key="7">
    <source>
        <dbReference type="Pfam" id="PF04545"/>
    </source>
</evidence>
<dbReference type="EMBL" id="JADEXQ010000046">
    <property type="protein sequence ID" value="MBE9030880.1"/>
    <property type="molecule type" value="Genomic_DNA"/>
</dbReference>
<comment type="similarity">
    <text evidence="1">Belongs to the sigma-70 factor family. ECF subfamily.</text>
</comment>
<keyword evidence="2" id="KW-0805">Transcription regulation</keyword>
<dbReference type="PANTHER" id="PTHR43133">
    <property type="entry name" value="RNA POLYMERASE ECF-TYPE SIGMA FACTO"/>
    <property type="match status" value="1"/>
</dbReference>
<dbReference type="GO" id="GO:0003677">
    <property type="term" value="F:DNA binding"/>
    <property type="evidence" value="ECO:0007669"/>
    <property type="project" value="UniProtKB-KW"/>
</dbReference>
<feature type="domain" description="RNA polymerase sigma-70 region 2" evidence="6">
    <location>
        <begin position="18"/>
        <end position="85"/>
    </location>
</feature>
<keyword evidence="5" id="KW-0804">Transcription</keyword>
<proteinExistence type="inferred from homology"/>
<evidence type="ECO:0000256" key="3">
    <source>
        <dbReference type="ARBA" id="ARBA00023082"/>
    </source>
</evidence>
<keyword evidence="9" id="KW-1185">Reference proteome</keyword>
<dbReference type="SUPFAM" id="SSF88659">
    <property type="entry name" value="Sigma3 and sigma4 domains of RNA polymerase sigma factors"/>
    <property type="match status" value="1"/>
</dbReference>
<dbReference type="CDD" id="cd06171">
    <property type="entry name" value="Sigma70_r4"/>
    <property type="match status" value="1"/>
</dbReference>
<dbReference type="Pfam" id="PF04545">
    <property type="entry name" value="Sigma70_r4"/>
    <property type="match status" value="1"/>
</dbReference>
<dbReference type="InterPro" id="IPR013325">
    <property type="entry name" value="RNA_pol_sigma_r2"/>
</dbReference>
<dbReference type="AlphaFoldDB" id="A0A928VQS4"/>
<evidence type="ECO:0000256" key="4">
    <source>
        <dbReference type="ARBA" id="ARBA00023125"/>
    </source>
</evidence>
<dbReference type="NCBIfam" id="NF009172">
    <property type="entry name" value="PRK12519.1"/>
    <property type="match status" value="1"/>
</dbReference>
<dbReference type="InterPro" id="IPR039425">
    <property type="entry name" value="RNA_pol_sigma-70-like"/>
</dbReference>
<dbReference type="Pfam" id="PF04542">
    <property type="entry name" value="Sigma70_r2"/>
    <property type="match status" value="1"/>
</dbReference>
<name>A0A928VQS4_9CYAN</name>
<feature type="domain" description="RNA polymerase sigma-70 region 4" evidence="7">
    <location>
        <begin position="121"/>
        <end position="170"/>
    </location>
</feature>
<sequence>MGDRKILQPENHPNLSELYDTYGEAVYRLSLRMLNNASDAEDLTQEVFVDFWQKQKYDPDRGSLITFLLMMTRSRALNRIRKRQSRQQLVQRWEKVMPMSHADESFDQAALSELSVQIRNALQEIPEAQRQVLELAYYEGLSQSEITERLEIPLGTVKTRSRQGLLKLRKLLHNLMD</sequence>
<dbReference type="InterPro" id="IPR007627">
    <property type="entry name" value="RNA_pol_sigma70_r2"/>
</dbReference>
<dbReference type="InterPro" id="IPR013324">
    <property type="entry name" value="RNA_pol_sigma_r3/r4-like"/>
</dbReference>
<evidence type="ECO:0000313" key="8">
    <source>
        <dbReference type="EMBL" id="MBE9030880.1"/>
    </source>
</evidence>
<dbReference type="GO" id="GO:0016987">
    <property type="term" value="F:sigma factor activity"/>
    <property type="evidence" value="ECO:0007669"/>
    <property type="project" value="UniProtKB-KW"/>
</dbReference>
<dbReference type="PANTHER" id="PTHR43133:SF62">
    <property type="entry name" value="RNA POLYMERASE SIGMA FACTOR SIGZ"/>
    <property type="match status" value="1"/>
</dbReference>
<gene>
    <name evidence="8" type="ORF">IQ266_14180</name>
</gene>
<evidence type="ECO:0000313" key="9">
    <source>
        <dbReference type="Proteomes" id="UP000625316"/>
    </source>
</evidence>
<protein>
    <submittedName>
        <fullName evidence="8">Sigma-70 family RNA polymerase sigma factor</fullName>
    </submittedName>
</protein>
<accession>A0A928VQS4</accession>
<dbReference type="SUPFAM" id="SSF88946">
    <property type="entry name" value="Sigma2 domain of RNA polymerase sigma factors"/>
    <property type="match status" value="1"/>
</dbReference>
<evidence type="ECO:0000256" key="5">
    <source>
        <dbReference type="ARBA" id="ARBA00023163"/>
    </source>
</evidence>
<keyword evidence="3" id="KW-0731">Sigma factor</keyword>
<dbReference type="InterPro" id="IPR036388">
    <property type="entry name" value="WH-like_DNA-bd_sf"/>
</dbReference>
<dbReference type="GO" id="GO:0006352">
    <property type="term" value="P:DNA-templated transcription initiation"/>
    <property type="evidence" value="ECO:0007669"/>
    <property type="project" value="InterPro"/>
</dbReference>
<organism evidence="8 9">
    <name type="scientific">Romeriopsis navalis LEGE 11480</name>
    <dbReference type="NCBI Taxonomy" id="2777977"/>
    <lineage>
        <taxon>Bacteria</taxon>
        <taxon>Bacillati</taxon>
        <taxon>Cyanobacteriota</taxon>
        <taxon>Cyanophyceae</taxon>
        <taxon>Leptolyngbyales</taxon>
        <taxon>Leptolyngbyaceae</taxon>
        <taxon>Romeriopsis</taxon>
        <taxon>Romeriopsis navalis</taxon>
    </lineage>
</organism>
<evidence type="ECO:0000256" key="1">
    <source>
        <dbReference type="ARBA" id="ARBA00010641"/>
    </source>
</evidence>
<dbReference type="Gene3D" id="1.10.1740.10">
    <property type="match status" value="1"/>
</dbReference>
<dbReference type="InterPro" id="IPR014284">
    <property type="entry name" value="RNA_pol_sigma-70_dom"/>
</dbReference>
<dbReference type="Gene3D" id="1.10.10.10">
    <property type="entry name" value="Winged helix-like DNA-binding domain superfamily/Winged helix DNA-binding domain"/>
    <property type="match status" value="1"/>
</dbReference>
<dbReference type="NCBIfam" id="TIGR02937">
    <property type="entry name" value="sigma70-ECF"/>
    <property type="match status" value="1"/>
</dbReference>
<reference evidence="8" key="1">
    <citation type="submission" date="2020-10" db="EMBL/GenBank/DDBJ databases">
        <authorList>
            <person name="Castelo-Branco R."/>
            <person name="Eusebio N."/>
            <person name="Adriana R."/>
            <person name="Vieira A."/>
            <person name="Brugerolle De Fraissinette N."/>
            <person name="Rezende De Castro R."/>
            <person name="Schneider M.P."/>
            <person name="Vasconcelos V."/>
            <person name="Leao P.N."/>
        </authorList>
    </citation>
    <scope>NUCLEOTIDE SEQUENCE</scope>
    <source>
        <strain evidence="8">LEGE 11480</strain>
    </source>
</reference>
<evidence type="ECO:0000259" key="6">
    <source>
        <dbReference type="Pfam" id="PF04542"/>
    </source>
</evidence>
<dbReference type="InterPro" id="IPR007630">
    <property type="entry name" value="RNA_pol_sigma70_r4"/>
</dbReference>
<evidence type="ECO:0000256" key="2">
    <source>
        <dbReference type="ARBA" id="ARBA00023015"/>
    </source>
</evidence>
<comment type="caution">
    <text evidence="8">The sequence shown here is derived from an EMBL/GenBank/DDBJ whole genome shotgun (WGS) entry which is preliminary data.</text>
</comment>
<keyword evidence="4" id="KW-0238">DNA-binding</keyword>